<dbReference type="AlphaFoldDB" id="A0AAU8PAL5"/>
<reference evidence="2" key="1">
    <citation type="submission" date="2011-05" db="EMBL/GenBank/DDBJ databases">
        <title>Complete sequence of Desulfotomaculum kuznetsovii DSM 6115.</title>
        <authorList>
            <person name="Lucas S."/>
            <person name="Han J."/>
            <person name="Lapidus A."/>
            <person name="Cheng J.-F."/>
            <person name="Goodwin L."/>
            <person name="Pitluck S."/>
            <person name="Peters L."/>
            <person name="Mikhailova N."/>
            <person name="Lu M."/>
            <person name="Saunders E."/>
            <person name="Han C."/>
            <person name="Tapia R."/>
            <person name="Land M."/>
            <person name="Hauser L."/>
            <person name="Kyrpides N."/>
            <person name="Ivanova N."/>
            <person name="Pagani I."/>
            <person name="Nazina T."/>
            <person name="Ivanova A."/>
            <person name="Parshina S."/>
            <person name="Kuever J."/>
            <person name="Muyzer G."/>
            <person name="Plugge C."/>
            <person name="Stams A."/>
            <person name="Woyke T."/>
        </authorList>
    </citation>
    <scope>NUCLEOTIDE SEQUENCE [LARGE SCALE GENOMIC DNA]</scope>
    <source>
        <strain evidence="2">DSM 6115 / VKM B-1805 / 17</strain>
    </source>
</reference>
<accession>A0AAU8PAL5</accession>
<evidence type="ECO:0000313" key="2">
    <source>
        <dbReference type="Proteomes" id="UP000009229"/>
    </source>
</evidence>
<evidence type="ECO:0000313" key="1">
    <source>
        <dbReference type="EMBL" id="AEG14988.1"/>
    </source>
</evidence>
<proteinExistence type="predicted"/>
<gene>
    <name evidence="1" type="ordered locus">Desku_1405</name>
</gene>
<protein>
    <submittedName>
        <fullName evidence="1">Uncharacterized protein</fullName>
    </submittedName>
</protein>
<dbReference type="RefSeq" id="WP_013822503.1">
    <property type="nucleotide sequence ID" value="NC_015573.1"/>
</dbReference>
<keyword evidence="2" id="KW-1185">Reference proteome</keyword>
<dbReference type="Proteomes" id="UP000009229">
    <property type="component" value="Chromosome"/>
</dbReference>
<dbReference type="EMBL" id="CP002770">
    <property type="protein sequence ID" value="AEG14988.1"/>
    <property type="molecule type" value="Genomic_DNA"/>
</dbReference>
<sequence length="95" mass="11159">MKRRSKKVTYLKDISNTPLDYLHLRHERERAIYLAAYWLGVADGIDIAMKSIRHFAELRKMPGHPSPGYWWLSLVLGLGEDGSDFLRWLDKRMLS</sequence>
<name>A0AAU8PAL5_DESK7</name>
<dbReference type="KEGG" id="dku:Desku_1405"/>
<organism evidence="1 2">
    <name type="scientific">Desulfofundulus kuznetsovii (strain DSM 6115 / VKM B-1805 / 17)</name>
    <name type="common">Desulfotomaculum kuznetsovii</name>
    <dbReference type="NCBI Taxonomy" id="760568"/>
    <lineage>
        <taxon>Bacteria</taxon>
        <taxon>Bacillati</taxon>
        <taxon>Bacillota</taxon>
        <taxon>Clostridia</taxon>
        <taxon>Eubacteriales</taxon>
        <taxon>Peptococcaceae</taxon>
        <taxon>Desulfofundulus</taxon>
    </lineage>
</organism>